<dbReference type="EnsemblMetazoa" id="CJA00053.1">
    <property type="protein sequence ID" value="CJA00053.1"/>
    <property type="gene ID" value="WBGene00119257"/>
</dbReference>
<feature type="compositionally biased region" description="Acidic residues" evidence="1">
    <location>
        <begin position="16"/>
        <end position="25"/>
    </location>
</feature>
<keyword evidence="3" id="KW-1185">Reference proteome</keyword>
<proteinExistence type="predicted"/>
<dbReference type="Proteomes" id="UP000005237">
    <property type="component" value="Unassembled WGS sequence"/>
</dbReference>
<dbReference type="AlphaFoldDB" id="A0A8R1HIA4"/>
<feature type="compositionally biased region" description="Basic and acidic residues" evidence="1">
    <location>
        <begin position="44"/>
        <end position="58"/>
    </location>
</feature>
<feature type="compositionally biased region" description="Polar residues" evidence="1">
    <location>
        <begin position="1"/>
        <end position="12"/>
    </location>
</feature>
<name>A0A8R1HIA4_CAEJA</name>
<evidence type="ECO:0000256" key="1">
    <source>
        <dbReference type="SAM" id="MobiDB-lite"/>
    </source>
</evidence>
<evidence type="ECO:0000313" key="3">
    <source>
        <dbReference type="Proteomes" id="UP000005237"/>
    </source>
</evidence>
<organism evidence="2 3">
    <name type="scientific">Caenorhabditis japonica</name>
    <dbReference type="NCBI Taxonomy" id="281687"/>
    <lineage>
        <taxon>Eukaryota</taxon>
        <taxon>Metazoa</taxon>
        <taxon>Ecdysozoa</taxon>
        <taxon>Nematoda</taxon>
        <taxon>Chromadorea</taxon>
        <taxon>Rhabditida</taxon>
        <taxon>Rhabditina</taxon>
        <taxon>Rhabditomorpha</taxon>
        <taxon>Rhabditoidea</taxon>
        <taxon>Rhabditidae</taxon>
        <taxon>Peloderinae</taxon>
        <taxon>Caenorhabditis</taxon>
    </lineage>
</organism>
<accession>A0A8R1HIA4</accession>
<evidence type="ECO:0000313" key="2">
    <source>
        <dbReference type="EnsemblMetazoa" id="CJA00053.1"/>
    </source>
</evidence>
<reference evidence="2" key="2">
    <citation type="submission" date="2022-06" db="UniProtKB">
        <authorList>
            <consortium name="EnsemblMetazoa"/>
        </authorList>
    </citation>
    <scope>IDENTIFICATION</scope>
    <source>
        <strain evidence="2">DF5081</strain>
    </source>
</reference>
<sequence>MSNPESSTPSNQEKSPEEETEEVEQELANPNLYEDSMAEVTLNETRDGGHTADPFDRSDEYDEDVNLAAPPPITPDIPQVDPVRLLRENATASSFTDDVAEESK</sequence>
<protein>
    <submittedName>
        <fullName evidence="2">Uncharacterized protein</fullName>
    </submittedName>
</protein>
<reference evidence="3" key="1">
    <citation type="submission" date="2010-08" db="EMBL/GenBank/DDBJ databases">
        <authorList>
            <consortium name="Caenorhabditis japonica Sequencing Consortium"/>
            <person name="Wilson R.K."/>
        </authorList>
    </citation>
    <scope>NUCLEOTIDE SEQUENCE [LARGE SCALE GENOMIC DNA]</scope>
    <source>
        <strain evidence="3">DF5081</strain>
    </source>
</reference>
<feature type="region of interest" description="Disordered" evidence="1">
    <location>
        <begin position="1"/>
        <end position="80"/>
    </location>
</feature>